<organism evidence="7 8">
    <name type="scientific">Christensenella tenuis</name>
    <dbReference type="NCBI Taxonomy" id="2763033"/>
    <lineage>
        <taxon>Bacteria</taxon>
        <taxon>Bacillati</taxon>
        <taxon>Bacillota</taxon>
        <taxon>Clostridia</taxon>
        <taxon>Christensenellales</taxon>
        <taxon>Christensenellaceae</taxon>
        <taxon>Christensenella</taxon>
    </lineage>
</organism>
<dbReference type="InterPro" id="IPR014879">
    <property type="entry name" value="Spo0A_C"/>
</dbReference>
<comment type="caution">
    <text evidence="7">The sequence shown here is derived from an EMBL/GenBank/DDBJ whole genome shotgun (WGS) entry which is preliminary data.</text>
</comment>
<evidence type="ECO:0000259" key="6">
    <source>
        <dbReference type="PROSITE" id="PS50110"/>
    </source>
</evidence>
<comment type="caution">
    <text evidence="5">Lacks conserved residue(s) required for the propagation of feature annotation.</text>
</comment>
<gene>
    <name evidence="7" type="ORF">H8S18_02515</name>
</gene>
<dbReference type="InterPro" id="IPR050595">
    <property type="entry name" value="Bact_response_regulator"/>
</dbReference>
<name>A0ABR7EBU2_9FIRM</name>
<dbReference type="Pfam" id="PF00072">
    <property type="entry name" value="Response_reg"/>
    <property type="match status" value="1"/>
</dbReference>
<evidence type="ECO:0000313" key="7">
    <source>
        <dbReference type="EMBL" id="MBC5647206.1"/>
    </source>
</evidence>
<dbReference type="PANTHER" id="PTHR44591">
    <property type="entry name" value="STRESS RESPONSE REGULATOR PROTEIN 1"/>
    <property type="match status" value="1"/>
</dbReference>
<dbReference type="EMBL" id="JACOON010000001">
    <property type="protein sequence ID" value="MBC5647206.1"/>
    <property type="molecule type" value="Genomic_DNA"/>
</dbReference>
<dbReference type="Pfam" id="PF08769">
    <property type="entry name" value="Spo0A_C"/>
    <property type="match status" value="1"/>
</dbReference>
<evidence type="ECO:0000256" key="2">
    <source>
        <dbReference type="ARBA" id="ARBA00022553"/>
    </source>
</evidence>
<dbReference type="SUPFAM" id="SSF46894">
    <property type="entry name" value="C-terminal effector domain of the bipartite response regulators"/>
    <property type="match status" value="1"/>
</dbReference>
<accession>A0ABR7EBU2</accession>
<dbReference type="InterPro" id="IPR036388">
    <property type="entry name" value="WH-like_DNA-bd_sf"/>
</dbReference>
<dbReference type="Proteomes" id="UP000606889">
    <property type="component" value="Unassembled WGS sequence"/>
</dbReference>
<keyword evidence="2" id="KW-0597">Phosphoprotein</keyword>
<sequence length="248" mass="28286">MARFRRTLIVEQNNDYINQIKEMLREESASFLCTTNGGKALELYDKYHPDLVLVEAILPGYDGFALMEHMLADKNVIKIVLTPMNQDLIIKKAFELEAAYVIVKPYIKKYFVERILEAADQQEERRIVPAESDQLLAGKISVALKKLGVPVNIKGYKLLREALLMICMDPAKARPLNFNVYEPLARKYASTIKCVERNIRHAIETAATRGDTEAFYEYFGYTISPEKGKPTNSEFIATLAEKILSQQE</sequence>
<dbReference type="SUPFAM" id="SSF52172">
    <property type="entry name" value="CheY-like"/>
    <property type="match status" value="1"/>
</dbReference>
<evidence type="ECO:0000313" key="8">
    <source>
        <dbReference type="Proteomes" id="UP000606889"/>
    </source>
</evidence>
<dbReference type="InterPro" id="IPR011006">
    <property type="entry name" value="CheY-like_superfamily"/>
</dbReference>
<proteinExistence type="predicted"/>
<keyword evidence="3" id="KW-0238">DNA-binding</keyword>
<dbReference type="RefSeq" id="WP_186856720.1">
    <property type="nucleotide sequence ID" value="NZ_JACOON010000001.1"/>
</dbReference>
<dbReference type="PANTHER" id="PTHR44591:SF3">
    <property type="entry name" value="RESPONSE REGULATORY DOMAIN-CONTAINING PROTEIN"/>
    <property type="match status" value="1"/>
</dbReference>
<evidence type="ECO:0000256" key="3">
    <source>
        <dbReference type="ARBA" id="ARBA00023125"/>
    </source>
</evidence>
<dbReference type="CDD" id="cd00156">
    <property type="entry name" value="REC"/>
    <property type="match status" value="1"/>
</dbReference>
<dbReference type="SMART" id="SM00448">
    <property type="entry name" value="REC"/>
    <property type="match status" value="1"/>
</dbReference>
<comment type="function">
    <text evidence="4">May play the central regulatory role in sporulation. It may be an element of the effector pathway responsible for the activation of sporulation genes in response to nutritional stress. Spo0A may act in concert with spo0H (a sigma factor) to control the expression of some genes that are critical to the sporulation process.</text>
</comment>
<dbReference type="InterPro" id="IPR016032">
    <property type="entry name" value="Sig_transdc_resp-reg_C-effctor"/>
</dbReference>
<keyword evidence="8" id="KW-1185">Reference proteome</keyword>
<dbReference type="Gene3D" id="1.10.10.10">
    <property type="entry name" value="Winged helix-like DNA-binding domain superfamily/Winged helix DNA-binding domain"/>
    <property type="match status" value="1"/>
</dbReference>
<evidence type="ECO:0000256" key="1">
    <source>
        <dbReference type="ARBA" id="ARBA00018672"/>
    </source>
</evidence>
<protein>
    <recommendedName>
        <fullName evidence="1">Stage 0 sporulation protein A homolog</fullName>
    </recommendedName>
</protein>
<feature type="domain" description="Response regulatory" evidence="6">
    <location>
        <begin position="6"/>
        <end position="119"/>
    </location>
</feature>
<dbReference type="Gene3D" id="3.40.50.2300">
    <property type="match status" value="1"/>
</dbReference>
<evidence type="ECO:0000256" key="5">
    <source>
        <dbReference type="PROSITE-ProRule" id="PRU00169"/>
    </source>
</evidence>
<dbReference type="InterPro" id="IPR001789">
    <property type="entry name" value="Sig_transdc_resp-reg_receiver"/>
</dbReference>
<evidence type="ECO:0000256" key="4">
    <source>
        <dbReference type="ARBA" id="ARBA00024867"/>
    </source>
</evidence>
<reference evidence="7 8" key="1">
    <citation type="submission" date="2020-08" db="EMBL/GenBank/DDBJ databases">
        <title>Genome public.</title>
        <authorList>
            <person name="Liu C."/>
            <person name="Sun Q."/>
        </authorList>
    </citation>
    <scope>NUCLEOTIDE SEQUENCE [LARGE SCALE GENOMIC DNA]</scope>
    <source>
        <strain evidence="7 8">NSJ-35</strain>
    </source>
</reference>
<dbReference type="PROSITE" id="PS50110">
    <property type="entry name" value="RESPONSE_REGULATORY"/>
    <property type="match status" value="1"/>
</dbReference>